<comment type="similarity">
    <text evidence="1">Belongs to the membrane fusion protein (MFP) (TC 8.A.1) family.</text>
</comment>
<dbReference type="STRING" id="269796.Rru_A2928"/>
<feature type="signal peptide" evidence="2">
    <location>
        <begin position="1"/>
        <end position="18"/>
    </location>
</feature>
<keyword evidence="2" id="KW-0732">Signal</keyword>
<dbReference type="Gene3D" id="2.40.30.170">
    <property type="match status" value="1"/>
</dbReference>
<feature type="domain" description="CusB-like beta-barrel" evidence="3">
    <location>
        <begin position="201"/>
        <end position="266"/>
    </location>
</feature>
<evidence type="ECO:0000313" key="5">
    <source>
        <dbReference type="EMBL" id="ABC23725.1"/>
    </source>
</evidence>
<evidence type="ECO:0000256" key="2">
    <source>
        <dbReference type="SAM" id="SignalP"/>
    </source>
</evidence>
<gene>
    <name evidence="5" type="ordered locus">Rru_A2928</name>
</gene>
<organism evidence="5 6">
    <name type="scientific">Rhodospirillum rubrum (strain ATCC 11170 / ATH 1.1.1 / DSM 467 / LMG 4362 / NCIMB 8255 / S1)</name>
    <dbReference type="NCBI Taxonomy" id="269796"/>
    <lineage>
        <taxon>Bacteria</taxon>
        <taxon>Pseudomonadati</taxon>
        <taxon>Pseudomonadota</taxon>
        <taxon>Alphaproteobacteria</taxon>
        <taxon>Rhodospirillales</taxon>
        <taxon>Rhodospirillaceae</taxon>
        <taxon>Rhodospirillum</taxon>
    </lineage>
</organism>
<reference evidence="5 6" key="1">
    <citation type="journal article" date="2011" name="Stand. Genomic Sci.">
        <title>Complete genome sequence of Rhodospirillum rubrum type strain (S1).</title>
        <authorList>
            <person name="Munk A.C."/>
            <person name="Copeland A."/>
            <person name="Lucas S."/>
            <person name="Lapidus A."/>
            <person name="Del Rio T.G."/>
            <person name="Barry K."/>
            <person name="Detter J.C."/>
            <person name="Hammon N."/>
            <person name="Israni S."/>
            <person name="Pitluck S."/>
            <person name="Brettin T."/>
            <person name="Bruce D."/>
            <person name="Han C."/>
            <person name="Tapia R."/>
            <person name="Gilna P."/>
            <person name="Schmutz J."/>
            <person name="Larimer F."/>
            <person name="Land M."/>
            <person name="Kyrpides N.C."/>
            <person name="Mavromatis K."/>
            <person name="Richardson P."/>
            <person name="Rohde M."/>
            <person name="Goker M."/>
            <person name="Klenk H.P."/>
            <person name="Zhang Y."/>
            <person name="Roberts G.P."/>
            <person name="Reslewic S."/>
            <person name="Schwartz D.C."/>
        </authorList>
    </citation>
    <scope>NUCLEOTIDE SEQUENCE [LARGE SCALE GENOMIC DNA]</scope>
    <source>
        <strain evidence="6">ATCC 11170 / ATH 1.1.1 / DSM 467 / LMG 4362 / NCIMB 8255 / S1</strain>
    </source>
</reference>
<name>Q2RQ70_RHORT</name>
<proteinExistence type="inferred from homology"/>
<dbReference type="InterPro" id="IPR058792">
    <property type="entry name" value="Beta-barrel_RND_2"/>
</dbReference>
<dbReference type="Pfam" id="PF25954">
    <property type="entry name" value="Beta-barrel_RND_2"/>
    <property type="match status" value="1"/>
</dbReference>
<dbReference type="PATRIC" id="fig|269796.9.peg.3036"/>
<dbReference type="SMR" id="Q2RQ70"/>
<sequence>MNKRFLISAALLSVAAYAGSSFLHSETPPPAKPASEILSVTVTAPREETVVERVGTTGTLVPREEIVVMAEVSNARILSLAAEVGDQVQKGQKLAVLDTESLLLQVAQMEAEYTKARDEFVRVDSIKESGAVSKSLRIEKKTALDTMTAKLQEAKLAVRRTVITAPASGTVYERRAVVGGLSSQGDPLFRIAGKGEIEADLRVPEGVAGRVSVGQAVRLSLPGLKAPLTGTVRLVAPRIDASDRSASVRVSVLTGQALMVGAFVHADIDLGEVTGLAVPTTAIQRDSEGAFMWTVKGDGGVARLAVTPLLERDGLTLVGDVSPDLRVVARAGGLVRAGDIVKTLEAR</sequence>
<accession>Q2RQ70</accession>
<evidence type="ECO:0000259" key="4">
    <source>
        <dbReference type="Pfam" id="PF25973"/>
    </source>
</evidence>
<dbReference type="AlphaFoldDB" id="Q2RQ70"/>
<dbReference type="InterPro" id="IPR006143">
    <property type="entry name" value="RND_pump_MFP"/>
</dbReference>
<dbReference type="Gene3D" id="2.40.50.100">
    <property type="match status" value="1"/>
</dbReference>
<dbReference type="SUPFAM" id="SSF111369">
    <property type="entry name" value="HlyD-like secretion proteins"/>
    <property type="match status" value="1"/>
</dbReference>
<feature type="domain" description="CzcB-like barrel-sandwich hybrid" evidence="4">
    <location>
        <begin position="75"/>
        <end position="192"/>
    </location>
</feature>
<dbReference type="RefSeq" id="WP_011390678.1">
    <property type="nucleotide sequence ID" value="NC_007643.1"/>
</dbReference>
<evidence type="ECO:0000256" key="1">
    <source>
        <dbReference type="ARBA" id="ARBA00009477"/>
    </source>
</evidence>
<dbReference type="KEGG" id="rru:Rru_A2928"/>
<evidence type="ECO:0000313" key="6">
    <source>
        <dbReference type="Proteomes" id="UP000001929"/>
    </source>
</evidence>
<dbReference type="Pfam" id="PF25973">
    <property type="entry name" value="BSH_CzcB"/>
    <property type="match status" value="1"/>
</dbReference>
<dbReference type="Gene3D" id="1.10.287.470">
    <property type="entry name" value="Helix hairpin bin"/>
    <property type="match status" value="1"/>
</dbReference>
<protein>
    <submittedName>
        <fullName evidence="5">Secretion protein HlyD</fullName>
    </submittedName>
</protein>
<dbReference type="Proteomes" id="UP000001929">
    <property type="component" value="Chromosome"/>
</dbReference>
<dbReference type="EnsemblBacteria" id="ABC23725">
    <property type="protein sequence ID" value="ABC23725"/>
    <property type="gene ID" value="Rru_A2928"/>
</dbReference>
<dbReference type="PANTHER" id="PTHR30469:SF15">
    <property type="entry name" value="HLYD FAMILY OF SECRETION PROTEINS"/>
    <property type="match status" value="1"/>
</dbReference>
<dbReference type="PhylomeDB" id="Q2RQ70"/>
<dbReference type="PANTHER" id="PTHR30469">
    <property type="entry name" value="MULTIDRUG RESISTANCE PROTEIN MDTA"/>
    <property type="match status" value="1"/>
</dbReference>
<dbReference type="Gene3D" id="2.40.420.20">
    <property type="match status" value="1"/>
</dbReference>
<dbReference type="NCBIfam" id="TIGR01730">
    <property type="entry name" value="RND_mfp"/>
    <property type="match status" value="1"/>
</dbReference>
<evidence type="ECO:0000259" key="3">
    <source>
        <dbReference type="Pfam" id="PF25954"/>
    </source>
</evidence>
<dbReference type="eggNOG" id="COG0845">
    <property type="taxonomic scope" value="Bacteria"/>
</dbReference>
<dbReference type="HOGENOM" id="CLU_018816_1_3_5"/>
<feature type="chain" id="PRO_5004214763" evidence="2">
    <location>
        <begin position="19"/>
        <end position="347"/>
    </location>
</feature>
<dbReference type="InterPro" id="IPR058647">
    <property type="entry name" value="BSH_CzcB-like"/>
</dbReference>
<keyword evidence="6" id="KW-1185">Reference proteome</keyword>
<dbReference type="EMBL" id="CP000230">
    <property type="protein sequence ID" value="ABC23725.1"/>
    <property type="molecule type" value="Genomic_DNA"/>
</dbReference>
<dbReference type="GO" id="GO:1990281">
    <property type="term" value="C:efflux pump complex"/>
    <property type="evidence" value="ECO:0007669"/>
    <property type="project" value="TreeGrafter"/>
</dbReference>
<dbReference type="GO" id="GO:0015562">
    <property type="term" value="F:efflux transmembrane transporter activity"/>
    <property type="evidence" value="ECO:0007669"/>
    <property type="project" value="TreeGrafter"/>
</dbReference>